<protein>
    <submittedName>
        <fullName evidence="1">Uncharacterized protein</fullName>
    </submittedName>
</protein>
<reference evidence="1 2" key="1">
    <citation type="journal article" date="2014" name="Genome Announc.">
        <title>Genome Sequence of a Presumptive Mannheimia haemolytica Strain with an A1/A6-Cross-Reactive Serotype from a White-Tailed Deer (Odocoileus virginianus).</title>
        <authorList>
            <person name="Lawrence P.K."/>
            <person name="Bey R.F."/>
            <person name="Wiener B."/>
            <person name="Kittichotirat W."/>
            <person name="Bumgarner R.E."/>
        </authorList>
    </citation>
    <scope>NUCLEOTIDE SEQUENCE [LARGE SCALE GENOMIC DNA]</scope>
    <source>
        <strain evidence="1 2">PKL10</strain>
    </source>
</reference>
<organism evidence="1 2">
    <name type="scientific">Mannheimia granulomatis</name>
    <dbReference type="NCBI Taxonomy" id="85402"/>
    <lineage>
        <taxon>Bacteria</taxon>
        <taxon>Pseudomonadati</taxon>
        <taxon>Pseudomonadota</taxon>
        <taxon>Gammaproteobacteria</taxon>
        <taxon>Pasteurellales</taxon>
        <taxon>Pasteurellaceae</taxon>
        <taxon>Mannheimia</taxon>
    </lineage>
</organism>
<accession>A0A011LVI4</accession>
<gene>
    <name evidence="1" type="ORF">AK33_00270</name>
</gene>
<comment type="caution">
    <text evidence="1">The sequence shown here is derived from an EMBL/GenBank/DDBJ whole genome shotgun (WGS) entry which is preliminary data.</text>
</comment>
<name>A0A011LVI4_9PAST</name>
<dbReference type="EMBL" id="JANJ01000011">
    <property type="protein sequence ID" value="EXI61223.1"/>
    <property type="molecule type" value="Genomic_DNA"/>
</dbReference>
<evidence type="ECO:0000313" key="2">
    <source>
        <dbReference type="Proteomes" id="UP000054123"/>
    </source>
</evidence>
<evidence type="ECO:0000313" key="1">
    <source>
        <dbReference type="EMBL" id="EXI61223.1"/>
    </source>
</evidence>
<keyword evidence="2" id="KW-1185">Reference proteome</keyword>
<dbReference type="Proteomes" id="UP000054123">
    <property type="component" value="Unassembled WGS sequence"/>
</dbReference>
<sequence>MKKTFIYTAISQSVLIAIAQNAIANEQDCSTR</sequence>
<proteinExistence type="predicted"/>
<dbReference type="AlphaFoldDB" id="A0A011LVI4"/>